<protein>
    <submittedName>
        <fullName evidence="2">Disease resistance protein RFL1-like</fullName>
    </submittedName>
</protein>
<reference evidence="2" key="2">
    <citation type="submission" date="2025-08" db="UniProtKB">
        <authorList>
            <consortium name="RefSeq"/>
        </authorList>
    </citation>
    <scope>IDENTIFICATION</scope>
    <source>
        <tissue evidence="2">Leaf</tissue>
    </source>
</reference>
<evidence type="ECO:0000313" key="1">
    <source>
        <dbReference type="Proteomes" id="UP000515151"/>
    </source>
</evidence>
<dbReference type="RefSeq" id="XP_031372144.1">
    <property type="nucleotide sequence ID" value="XM_031516284.1"/>
</dbReference>
<accession>A0A6P8BP94</accession>
<sequence length="160" mass="18456">MEWIKLISYVLYLEENLDDLKLKRDALISLFQDIRRKIKLEERWYRRPAREVVDWLKRVEAITEEVDGILEEGEQEVNRYCLGGLCPRNLWVSYVFGKRVEEKQTALDALISESAFIQRAAYGPASPLTGLLEAASMYSSVAVALQEEAKKRDDNGSVWA</sequence>
<evidence type="ECO:0000313" key="2">
    <source>
        <dbReference type="RefSeq" id="XP_031372144.1"/>
    </source>
</evidence>
<dbReference type="GeneID" id="116187540"/>
<organism evidence="1 2">
    <name type="scientific">Punica granatum</name>
    <name type="common">Pomegranate</name>
    <dbReference type="NCBI Taxonomy" id="22663"/>
    <lineage>
        <taxon>Eukaryota</taxon>
        <taxon>Viridiplantae</taxon>
        <taxon>Streptophyta</taxon>
        <taxon>Embryophyta</taxon>
        <taxon>Tracheophyta</taxon>
        <taxon>Spermatophyta</taxon>
        <taxon>Magnoliopsida</taxon>
        <taxon>eudicotyledons</taxon>
        <taxon>Gunneridae</taxon>
        <taxon>Pentapetalae</taxon>
        <taxon>rosids</taxon>
        <taxon>malvids</taxon>
        <taxon>Myrtales</taxon>
        <taxon>Lythraceae</taxon>
        <taxon>Punica</taxon>
    </lineage>
</organism>
<gene>
    <name evidence="2" type="primary">LOC116187540</name>
</gene>
<keyword evidence="1" id="KW-1185">Reference proteome</keyword>
<proteinExistence type="predicted"/>
<dbReference type="AlphaFoldDB" id="A0A6P8BP94"/>
<dbReference type="OrthoDB" id="664960at2759"/>
<name>A0A6P8BP94_PUNGR</name>
<dbReference type="Proteomes" id="UP000515151">
    <property type="component" value="Chromosome 8"/>
</dbReference>
<reference evidence="1" key="1">
    <citation type="journal article" date="2020" name="Plant Biotechnol. J.">
        <title>The pomegranate (Punica granatum L.) draft genome dissects genetic divergence between soft- and hard-seeded cultivars.</title>
        <authorList>
            <person name="Luo X."/>
            <person name="Li H."/>
            <person name="Wu Z."/>
            <person name="Yao W."/>
            <person name="Zhao P."/>
            <person name="Cao D."/>
            <person name="Yu H."/>
            <person name="Li K."/>
            <person name="Poudel K."/>
            <person name="Zhao D."/>
            <person name="Zhang F."/>
            <person name="Xia X."/>
            <person name="Chen L."/>
            <person name="Wang Q."/>
            <person name="Jing D."/>
            <person name="Cao S."/>
        </authorList>
    </citation>
    <scope>NUCLEOTIDE SEQUENCE [LARGE SCALE GENOMIC DNA]</scope>
    <source>
        <strain evidence="1">cv. Tunisia</strain>
    </source>
</reference>